<sequence length="164" mass="18456">MVRGKTVKRGEAKKADYILYYKPNLPIAVVEAKDNNHAVGDGMQQALEYAEILDVPFAFSSNGDGFLEHDRTVTKGTVTRELTLEQFPSPTELWARYRKSKGYTDEQAAVASQDYYDYGTEKLPRYYQLVAVNRTVDAIARGENRILLVMATGTGKTYTAFQII</sequence>
<evidence type="ECO:0000259" key="1">
    <source>
        <dbReference type="Pfam" id="PF04313"/>
    </source>
</evidence>
<evidence type="ECO:0000313" key="4">
    <source>
        <dbReference type="Proteomes" id="UP000326837"/>
    </source>
</evidence>
<dbReference type="EC" id="3.1.21.3" evidence="3"/>
<dbReference type="Proteomes" id="UP000326837">
    <property type="component" value="Chromosome"/>
</dbReference>
<keyword evidence="3" id="KW-0378">Hydrolase</keyword>
<gene>
    <name evidence="3" type="ORF">PLANPX_3407</name>
</gene>
<dbReference type="SUPFAM" id="SSF52540">
    <property type="entry name" value="P-loop containing nucleoside triphosphate hydrolases"/>
    <property type="match status" value="1"/>
</dbReference>
<dbReference type="PANTHER" id="PTHR47396:SF1">
    <property type="entry name" value="ATP-DEPENDENT HELICASE IRC3-RELATED"/>
    <property type="match status" value="1"/>
</dbReference>
<proteinExistence type="predicted"/>
<accession>A0A5K7XBQ8</accession>
<dbReference type="GO" id="GO:0009307">
    <property type="term" value="P:DNA restriction-modification system"/>
    <property type="evidence" value="ECO:0007669"/>
    <property type="project" value="UniProtKB-KW"/>
</dbReference>
<keyword evidence="4" id="KW-1185">Reference proteome</keyword>
<dbReference type="KEGG" id="lpav:PLANPX_3407"/>
<dbReference type="Gene3D" id="3.40.50.300">
    <property type="entry name" value="P-loop containing nucleotide triphosphate hydrolases"/>
    <property type="match status" value="1"/>
</dbReference>
<feature type="domain" description="Helicase/UvrB N-terminal" evidence="2">
    <location>
        <begin position="124"/>
        <end position="164"/>
    </location>
</feature>
<dbReference type="InterPro" id="IPR050742">
    <property type="entry name" value="Helicase_Restrict-Modif_Enz"/>
</dbReference>
<organism evidence="3 4">
    <name type="scientific">Lacipirellula parvula</name>
    <dbReference type="NCBI Taxonomy" id="2650471"/>
    <lineage>
        <taxon>Bacteria</taxon>
        <taxon>Pseudomonadati</taxon>
        <taxon>Planctomycetota</taxon>
        <taxon>Planctomycetia</taxon>
        <taxon>Pirellulales</taxon>
        <taxon>Lacipirellulaceae</taxon>
        <taxon>Lacipirellula</taxon>
    </lineage>
</organism>
<dbReference type="GO" id="GO:0009035">
    <property type="term" value="F:type I site-specific deoxyribonuclease activity"/>
    <property type="evidence" value="ECO:0007669"/>
    <property type="project" value="UniProtKB-EC"/>
</dbReference>
<dbReference type="InterPro" id="IPR007409">
    <property type="entry name" value="Restrct_endonuc_type1_HsdR_N"/>
</dbReference>
<evidence type="ECO:0000259" key="2">
    <source>
        <dbReference type="Pfam" id="PF04851"/>
    </source>
</evidence>
<dbReference type="InterPro" id="IPR027417">
    <property type="entry name" value="P-loop_NTPase"/>
</dbReference>
<protein>
    <submittedName>
        <fullName evidence="3">Type I restriction-modification system restriction subunit R</fullName>
        <ecNumber evidence="3">3.1.21.3</ecNumber>
    </submittedName>
</protein>
<dbReference type="GO" id="GO:0005524">
    <property type="term" value="F:ATP binding"/>
    <property type="evidence" value="ECO:0007669"/>
    <property type="project" value="UniProtKB-KW"/>
</dbReference>
<dbReference type="Gene3D" id="3.90.1570.30">
    <property type="match status" value="1"/>
</dbReference>
<dbReference type="Pfam" id="PF04313">
    <property type="entry name" value="HSDR_N"/>
    <property type="match status" value="1"/>
</dbReference>
<dbReference type="AlphaFoldDB" id="A0A5K7XBQ8"/>
<dbReference type="GO" id="GO:0005829">
    <property type="term" value="C:cytosol"/>
    <property type="evidence" value="ECO:0007669"/>
    <property type="project" value="TreeGrafter"/>
</dbReference>
<evidence type="ECO:0000313" key="3">
    <source>
        <dbReference type="EMBL" id="BBO33795.1"/>
    </source>
</evidence>
<dbReference type="PANTHER" id="PTHR47396">
    <property type="entry name" value="TYPE I RESTRICTION ENZYME ECOKI R PROTEIN"/>
    <property type="match status" value="1"/>
</dbReference>
<reference evidence="4" key="1">
    <citation type="submission" date="2019-10" db="EMBL/GenBank/DDBJ databases">
        <title>Lacipirellula parvula gen. nov., sp. nov., representing a lineage of planctomycetes widespread in freshwater anoxic habitats, and description of the family Lacipirellulaceae.</title>
        <authorList>
            <person name="Dedysh S.N."/>
            <person name="Kulichevskaya I.S."/>
            <person name="Beletsky A.V."/>
            <person name="Rakitin A.L."/>
            <person name="Mardanov A.V."/>
            <person name="Ivanova A.A."/>
            <person name="Saltykova V.X."/>
            <person name="Rijpstra W.I.C."/>
            <person name="Sinninghe Damste J.S."/>
            <person name="Ravin N.V."/>
        </authorList>
    </citation>
    <scope>NUCLEOTIDE SEQUENCE [LARGE SCALE GENOMIC DNA]</scope>
    <source>
        <strain evidence="4">PX69</strain>
    </source>
</reference>
<feature type="domain" description="Restriction endonuclease type I HsdR N-terminal" evidence="1">
    <location>
        <begin position="6"/>
        <end position="70"/>
    </location>
</feature>
<dbReference type="GO" id="GO:0003677">
    <property type="term" value="F:DNA binding"/>
    <property type="evidence" value="ECO:0007669"/>
    <property type="project" value="UniProtKB-KW"/>
</dbReference>
<dbReference type="InterPro" id="IPR006935">
    <property type="entry name" value="Helicase/UvrB_N"/>
</dbReference>
<dbReference type="EMBL" id="AP021861">
    <property type="protein sequence ID" value="BBO33795.1"/>
    <property type="molecule type" value="Genomic_DNA"/>
</dbReference>
<dbReference type="Pfam" id="PF04851">
    <property type="entry name" value="ResIII"/>
    <property type="match status" value="1"/>
</dbReference>
<name>A0A5K7XBQ8_9BACT</name>